<dbReference type="OrthoDB" id="775571at2759"/>
<organism evidence="9 10">
    <name type="scientific">Pseudallescheria apiosperma</name>
    <name type="common">Scedosporium apiospermum</name>
    <dbReference type="NCBI Taxonomy" id="563466"/>
    <lineage>
        <taxon>Eukaryota</taxon>
        <taxon>Fungi</taxon>
        <taxon>Dikarya</taxon>
        <taxon>Ascomycota</taxon>
        <taxon>Pezizomycotina</taxon>
        <taxon>Sordariomycetes</taxon>
        <taxon>Hypocreomycetidae</taxon>
        <taxon>Microascales</taxon>
        <taxon>Microascaceae</taxon>
        <taxon>Scedosporium</taxon>
    </lineage>
</organism>
<evidence type="ECO:0000313" key="9">
    <source>
        <dbReference type="EMBL" id="KEZ41093.1"/>
    </source>
</evidence>
<name>A0A084G181_PSEDA</name>
<evidence type="ECO:0000256" key="4">
    <source>
        <dbReference type="ARBA" id="ARBA00023212"/>
    </source>
</evidence>
<feature type="domain" description="Gamma tubulin complex component protein N-terminal" evidence="8">
    <location>
        <begin position="167"/>
        <end position="425"/>
    </location>
</feature>
<feature type="compositionally biased region" description="Polar residues" evidence="6">
    <location>
        <begin position="64"/>
        <end position="75"/>
    </location>
</feature>
<dbReference type="GO" id="GO:0000930">
    <property type="term" value="C:gamma-tubulin complex"/>
    <property type="evidence" value="ECO:0007669"/>
    <property type="project" value="TreeGrafter"/>
</dbReference>
<dbReference type="GO" id="GO:0007020">
    <property type="term" value="P:microtubule nucleation"/>
    <property type="evidence" value="ECO:0007669"/>
    <property type="project" value="InterPro"/>
</dbReference>
<dbReference type="Pfam" id="PF04130">
    <property type="entry name" value="GCP_C_terminal"/>
    <property type="match status" value="1"/>
</dbReference>
<feature type="domain" description="Gamma tubulin complex component C-terminal" evidence="7">
    <location>
        <begin position="579"/>
        <end position="949"/>
    </location>
</feature>
<accession>A0A084G181</accession>
<comment type="subcellular location">
    <subcellularLocation>
        <location evidence="5">Cytoplasm</location>
        <location evidence="5">Cytoskeleton</location>
        <location evidence="5">Microtubule organizing center</location>
    </subcellularLocation>
</comment>
<dbReference type="GO" id="GO:0000922">
    <property type="term" value="C:spindle pole"/>
    <property type="evidence" value="ECO:0007669"/>
    <property type="project" value="InterPro"/>
</dbReference>
<evidence type="ECO:0000259" key="7">
    <source>
        <dbReference type="Pfam" id="PF04130"/>
    </source>
</evidence>
<dbReference type="PANTHER" id="PTHR19302">
    <property type="entry name" value="GAMMA TUBULIN COMPLEX PROTEIN"/>
    <property type="match status" value="1"/>
</dbReference>
<dbReference type="Gene3D" id="1.20.120.1900">
    <property type="entry name" value="Gamma-tubulin complex, C-terminal domain"/>
    <property type="match status" value="1"/>
</dbReference>
<dbReference type="GeneID" id="27726225"/>
<keyword evidence="2 5" id="KW-0963">Cytoplasm</keyword>
<dbReference type="FunFam" id="1.20.120.1900:FF:000013">
    <property type="entry name" value="Spindle pole body component"/>
    <property type="match status" value="1"/>
</dbReference>
<evidence type="ECO:0000313" key="10">
    <source>
        <dbReference type="Proteomes" id="UP000028545"/>
    </source>
</evidence>
<dbReference type="OMA" id="DYCFHVG"/>
<evidence type="ECO:0000256" key="6">
    <source>
        <dbReference type="SAM" id="MobiDB-lite"/>
    </source>
</evidence>
<dbReference type="GO" id="GO:0051321">
    <property type="term" value="P:meiotic cell cycle"/>
    <property type="evidence" value="ECO:0007669"/>
    <property type="project" value="TreeGrafter"/>
</dbReference>
<sequence>MAVDDEAADIFAIPDFWKSSSWLAGDGPTSSFFSLDLREIDSRVKVDPILTDDEGFFRQPAFASESQQDSTLNDEPTTEEESEHCFSEGSDSILDLWLLDEPREKVPEYKSWDTFGAQDAPRLQALYVTEAGPNVYDALLGGEEDPLDLKNGEHAVVNTKTYFSALMAVAVGRESVLFTYDAKVFKPVLPKMRISGYSGDVLRGIQDMSVGCGAMFRRLRKLVDSTYTKHPTPVRVALASALDTVLGVIEATIAVEGRQARSLLQLQLKIRGIFSILREFDGLVGGLRSSHTDDAILSLVFRRAMAAEYKDVHVRDTMREVLQRVSRPWLDFMEEWIGTRPETGIRLTKNDVGLRKCFVKVDSEMYVDDFGQEVEDVDFRLDRESVPEFIPDDILDAIFETGKNLRFIKASHPNHPLARQENVSTNDPPRNSWLYDWDSILRLENRVADYQASLASTLSRLRAENDDQQRQDNLTSLSGQEGFELRVFGADASQIEHLILSSIQELGEPLRENVKEDKLKVIVKKRLSGGQQNEYEDRGLDFSPHWSLLPALSFGPIVMAHARIVNRESLRLLFTAHDLRGHLRVQRQFHLFGNGMFCSRLSHALFDPDLETAERQPGVARQGGVMGLRLSGRDNWPPASSELRLALMGILAESYASEKNAEPHGGGSLEGPQDLPGDLSFSVRDMSPENVDKCMDQDALEALDFLRLSYKPPPALASIFTPVILVQYDRVFKVMLRVLRLVYVINQLFQDINSRTCRWYNPSNAAVRFCFEARHFVHSIASYFVDVGISKTWRAFEFWLDKVEKNVVGDDDDRNDEKGTRHSPERLRLCHSLILDHIMHALLLRKRQQPVLALLEEIFTSVLQFAKRVRTTLDDAEEGPEVGDLYGAFRKKVEVFITVCRGLAEKGDLGLRKEAEEVMDDVQDALGRELRENSNIGYLLMKLDMFNYYWKGTR</sequence>
<dbReference type="GO" id="GO:0005816">
    <property type="term" value="C:spindle pole body"/>
    <property type="evidence" value="ECO:0007669"/>
    <property type="project" value="UniProtKB-ARBA"/>
</dbReference>
<dbReference type="PANTHER" id="PTHR19302:SF70">
    <property type="entry name" value="GAMMA-TUBULIN COMPLEX COMPONENT 6"/>
    <property type="match status" value="1"/>
</dbReference>
<evidence type="ECO:0000256" key="3">
    <source>
        <dbReference type="ARBA" id="ARBA00022701"/>
    </source>
</evidence>
<dbReference type="KEGG" id="sapo:SAPIO_CDS7153"/>
<dbReference type="InterPro" id="IPR041470">
    <property type="entry name" value="GCP_N"/>
</dbReference>
<evidence type="ECO:0000256" key="5">
    <source>
        <dbReference type="RuleBase" id="RU363050"/>
    </source>
</evidence>
<dbReference type="EMBL" id="JOWA01000110">
    <property type="protein sequence ID" value="KEZ41093.1"/>
    <property type="molecule type" value="Genomic_DNA"/>
</dbReference>
<dbReference type="GO" id="GO:0051011">
    <property type="term" value="F:microtubule minus-end binding"/>
    <property type="evidence" value="ECO:0007669"/>
    <property type="project" value="TreeGrafter"/>
</dbReference>
<evidence type="ECO:0000256" key="2">
    <source>
        <dbReference type="ARBA" id="ARBA00022490"/>
    </source>
</evidence>
<protein>
    <recommendedName>
        <fullName evidence="5">Spindle pole body component</fullName>
    </recommendedName>
</protein>
<dbReference type="Proteomes" id="UP000028545">
    <property type="component" value="Unassembled WGS sequence"/>
</dbReference>
<dbReference type="GO" id="GO:0005874">
    <property type="term" value="C:microtubule"/>
    <property type="evidence" value="ECO:0007669"/>
    <property type="project" value="UniProtKB-KW"/>
</dbReference>
<dbReference type="GO" id="GO:0043015">
    <property type="term" value="F:gamma-tubulin binding"/>
    <property type="evidence" value="ECO:0007669"/>
    <property type="project" value="InterPro"/>
</dbReference>
<dbReference type="HOGENOM" id="CLU_006331_0_0_1"/>
<dbReference type="AlphaFoldDB" id="A0A084G181"/>
<evidence type="ECO:0000259" key="8">
    <source>
        <dbReference type="Pfam" id="PF17681"/>
    </source>
</evidence>
<dbReference type="Pfam" id="PF17681">
    <property type="entry name" value="GCP_N_terminal"/>
    <property type="match status" value="1"/>
</dbReference>
<keyword evidence="10" id="KW-1185">Reference proteome</keyword>
<dbReference type="InterPro" id="IPR040457">
    <property type="entry name" value="GCP_C"/>
</dbReference>
<dbReference type="InterPro" id="IPR042241">
    <property type="entry name" value="GCP_C_sf"/>
</dbReference>
<comment type="similarity">
    <text evidence="1 5">Belongs to the TUBGCP family.</text>
</comment>
<reference evidence="9 10" key="1">
    <citation type="journal article" date="2014" name="Genome Announc.">
        <title>Draft genome sequence of the pathogenic fungus Scedosporium apiospermum.</title>
        <authorList>
            <person name="Vandeputte P."/>
            <person name="Ghamrawi S."/>
            <person name="Rechenmann M."/>
            <person name="Iltis A."/>
            <person name="Giraud S."/>
            <person name="Fleury M."/>
            <person name="Thornton C."/>
            <person name="Delhaes L."/>
            <person name="Meyer W."/>
            <person name="Papon N."/>
            <person name="Bouchara J.P."/>
        </authorList>
    </citation>
    <scope>NUCLEOTIDE SEQUENCE [LARGE SCALE GENOMIC DNA]</scope>
    <source>
        <strain evidence="9 10">IHEM 14462</strain>
    </source>
</reference>
<dbReference type="GO" id="GO:0051225">
    <property type="term" value="P:spindle assembly"/>
    <property type="evidence" value="ECO:0007669"/>
    <property type="project" value="TreeGrafter"/>
</dbReference>
<dbReference type="InterPro" id="IPR007259">
    <property type="entry name" value="GCP"/>
</dbReference>
<keyword evidence="4 5" id="KW-0206">Cytoskeleton</keyword>
<dbReference type="RefSeq" id="XP_016640892.1">
    <property type="nucleotide sequence ID" value="XM_016789065.1"/>
</dbReference>
<keyword evidence="3 5" id="KW-0493">Microtubule</keyword>
<dbReference type="GO" id="GO:0000278">
    <property type="term" value="P:mitotic cell cycle"/>
    <property type="evidence" value="ECO:0007669"/>
    <property type="project" value="TreeGrafter"/>
</dbReference>
<evidence type="ECO:0000256" key="1">
    <source>
        <dbReference type="ARBA" id="ARBA00010337"/>
    </source>
</evidence>
<gene>
    <name evidence="9" type="ORF">SAPIO_CDS7153</name>
</gene>
<comment type="caution">
    <text evidence="9">The sequence shown here is derived from an EMBL/GenBank/DDBJ whole genome shotgun (WGS) entry which is preliminary data.</text>
</comment>
<proteinExistence type="inferred from homology"/>
<feature type="region of interest" description="Disordered" evidence="6">
    <location>
        <begin position="60"/>
        <end position="85"/>
    </location>
</feature>
<dbReference type="VEuPathDB" id="FungiDB:SAPIO_CDS7153"/>
<dbReference type="GO" id="GO:0031122">
    <property type="term" value="P:cytoplasmic microtubule organization"/>
    <property type="evidence" value="ECO:0007669"/>
    <property type="project" value="TreeGrafter"/>
</dbReference>